<keyword evidence="2 6" id="KW-0812">Transmembrane</keyword>
<feature type="transmembrane region" description="Helical" evidence="6">
    <location>
        <begin position="368"/>
        <end position="390"/>
    </location>
</feature>
<evidence type="ECO:0000256" key="3">
    <source>
        <dbReference type="ARBA" id="ARBA00022989"/>
    </source>
</evidence>
<feature type="region of interest" description="Disordered" evidence="5">
    <location>
        <begin position="422"/>
        <end position="444"/>
    </location>
</feature>
<reference evidence="8 9" key="1">
    <citation type="submission" date="2024-05" db="EMBL/GenBank/DDBJ databases">
        <title>Three bacterial strains, DH-69, EH-24, and ECK-19 isolated from coastal sediments.</title>
        <authorList>
            <person name="Ye Y.-Q."/>
            <person name="Du Z.-J."/>
        </authorList>
    </citation>
    <scope>NUCLEOTIDE SEQUENCE [LARGE SCALE GENOMIC DNA]</scope>
    <source>
        <strain evidence="8 9">ECK-19</strain>
    </source>
</reference>
<dbReference type="InterPro" id="IPR001958">
    <property type="entry name" value="Tet-R_TetA/multi-R_MdtG-like"/>
</dbReference>
<evidence type="ECO:0000313" key="8">
    <source>
        <dbReference type="EMBL" id="MEX6632623.1"/>
    </source>
</evidence>
<dbReference type="CDD" id="cd17330">
    <property type="entry name" value="MFS_SLC46_TetA_like"/>
    <property type="match status" value="1"/>
</dbReference>
<gene>
    <name evidence="8" type="ORF">ABFZ84_03595</name>
</gene>
<evidence type="ECO:0000256" key="1">
    <source>
        <dbReference type="ARBA" id="ARBA00004141"/>
    </source>
</evidence>
<name>A0ABV3Z2C4_9PROT</name>
<evidence type="ECO:0000256" key="6">
    <source>
        <dbReference type="SAM" id="Phobius"/>
    </source>
</evidence>
<feature type="transmembrane region" description="Helical" evidence="6">
    <location>
        <begin position="68"/>
        <end position="88"/>
    </location>
</feature>
<protein>
    <submittedName>
        <fullName evidence="8">MFS transporter</fullName>
    </submittedName>
</protein>
<dbReference type="InterPro" id="IPR011701">
    <property type="entry name" value="MFS"/>
</dbReference>
<dbReference type="SUPFAM" id="SSF103473">
    <property type="entry name" value="MFS general substrate transporter"/>
    <property type="match status" value="1"/>
</dbReference>
<organism evidence="8 9">
    <name type="scientific">Hyphococcus lacteus</name>
    <dbReference type="NCBI Taxonomy" id="3143536"/>
    <lineage>
        <taxon>Bacteria</taxon>
        <taxon>Pseudomonadati</taxon>
        <taxon>Pseudomonadota</taxon>
        <taxon>Alphaproteobacteria</taxon>
        <taxon>Parvularculales</taxon>
        <taxon>Parvularculaceae</taxon>
        <taxon>Hyphococcus</taxon>
    </lineage>
</organism>
<feature type="transmembrane region" description="Helical" evidence="6">
    <location>
        <begin position="100"/>
        <end position="124"/>
    </location>
</feature>
<feature type="transmembrane region" description="Helical" evidence="6">
    <location>
        <begin position="201"/>
        <end position="220"/>
    </location>
</feature>
<dbReference type="PROSITE" id="PS50850">
    <property type="entry name" value="MFS"/>
    <property type="match status" value="1"/>
</dbReference>
<dbReference type="PANTHER" id="PTHR23546">
    <property type="entry name" value="TRANSPORT PROTEIN"/>
    <property type="match status" value="1"/>
</dbReference>
<keyword evidence="3 6" id="KW-1133">Transmembrane helix</keyword>
<sequence length="444" mass="46752">MEEPPAMDQPSNPSHPTNTDYSSSATSPQERRFAIYILLFGAVCAGMGQTIVFSVLPPLARQIGLTNFQVGSIFMFSAMAWVFTGPRWGRMSDTKGRKPFILIGMFGFALSMVLFGASVQLALAGALSGFPLYLLMVAMRSLYGFIGSAGPPSAQAYIADRTSQLDRTAGIAGFSAAFGFGAMLGPGFGAATSLIAPIAPFYATAALGVVMLLAVYKFLPERTGPTQRKNRAKVKISDRRLLPFLVFALVFGVINAIPIQTIAFYFIDRLGYNHIDATRYVSIGLTAGALSSLFGQLFIVRRLRLTPARLMRIAPALMVIGHVLILSSAELLPVIIGMMVGGLGAGLAIPASTAAASMRVSAEEQGGAIGLANSAGATGFIISPMVAFSLYEWSPAAPYVLSSSLAAALLIFAWSSRAVGNAVPQSEDGPPPESVTEPAAAPYQ</sequence>
<dbReference type="PANTHER" id="PTHR23546:SF1">
    <property type="entry name" value="MEMBRANE PROTEIN"/>
    <property type="match status" value="1"/>
</dbReference>
<comment type="caution">
    <text evidence="8">The sequence shown here is derived from an EMBL/GenBank/DDBJ whole genome shotgun (WGS) entry which is preliminary data.</text>
</comment>
<feature type="region of interest" description="Disordered" evidence="5">
    <location>
        <begin position="1"/>
        <end position="25"/>
    </location>
</feature>
<dbReference type="InterPro" id="IPR036259">
    <property type="entry name" value="MFS_trans_sf"/>
</dbReference>
<dbReference type="InterPro" id="IPR020846">
    <property type="entry name" value="MFS_dom"/>
</dbReference>
<feature type="transmembrane region" description="Helical" evidence="6">
    <location>
        <begin position="241"/>
        <end position="267"/>
    </location>
</feature>
<evidence type="ECO:0000259" key="7">
    <source>
        <dbReference type="PROSITE" id="PS50850"/>
    </source>
</evidence>
<feature type="compositionally biased region" description="Polar residues" evidence="5">
    <location>
        <begin position="9"/>
        <end position="25"/>
    </location>
</feature>
<evidence type="ECO:0000313" key="9">
    <source>
        <dbReference type="Proteomes" id="UP001560685"/>
    </source>
</evidence>
<proteinExistence type="predicted"/>
<dbReference type="RefSeq" id="WP_369312546.1">
    <property type="nucleotide sequence ID" value="NZ_JBEHZE010000001.1"/>
</dbReference>
<keyword evidence="4 6" id="KW-0472">Membrane</keyword>
<keyword evidence="9" id="KW-1185">Reference proteome</keyword>
<feature type="domain" description="Major facilitator superfamily (MFS) profile" evidence="7">
    <location>
        <begin position="34"/>
        <end position="421"/>
    </location>
</feature>
<dbReference type="PRINTS" id="PR01035">
    <property type="entry name" value="TCRTETA"/>
</dbReference>
<feature type="transmembrane region" description="Helical" evidence="6">
    <location>
        <begin position="33"/>
        <end position="56"/>
    </location>
</feature>
<dbReference type="Proteomes" id="UP001560685">
    <property type="component" value="Unassembled WGS sequence"/>
</dbReference>
<feature type="transmembrane region" description="Helical" evidence="6">
    <location>
        <begin position="279"/>
        <end position="298"/>
    </location>
</feature>
<evidence type="ECO:0000256" key="5">
    <source>
        <dbReference type="SAM" id="MobiDB-lite"/>
    </source>
</evidence>
<evidence type="ECO:0000256" key="2">
    <source>
        <dbReference type="ARBA" id="ARBA00022692"/>
    </source>
</evidence>
<comment type="subcellular location">
    <subcellularLocation>
        <location evidence="1">Membrane</location>
        <topology evidence="1">Multi-pass membrane protein</topology>
    </subcellularLocation>
</comment>
<dbReference type="Pfam" id="PF07690">
    <property type="entry name" value="MFS_1"/>
    <property type="match status" value="1"/>
</dbReference>
<dbReference type="EMBL" id="JBEHZE010000001">
    <property type="protein sequence ID" value="MEX6632623.1"/>
    <property type="molecule type" value="Genomic_DNA"/>
</dbReference>
<feature type="transmembrane region" description="Helical" evidence="6">
    <location>
        <begin position="335"/>
        <end position="356"/>
    </location>
</feature>
<feature type="transmembrane region" description="Helical" evidence="6">
    <location>
        <begin position="310"/>
        <end position="329"/>
    </location>
</feature>
<evidence type="ECO:0000256" key="4">
    <source>
        <dbReference type="ARBA" id="ARBA00023136"/>
    </source>
</evidence>
<feature type="transmembrane region" description="Helical" evidence="6">
    <location>
        <begin position="130"/>
        <end position="150"/>
    </location>
</feature>
<feature type="transmembrane region" description="Helical" evidence="6">
    <location>
        <begin position="171"/>
        <end position="195"/>
    </location>
</feature>
<feature type="transmembrane region" description="Helical" evidence="6">
    <location>
        <begin position="396"/>
        <end position="414"/>
    </location>
</feature>
<accession>A0ABV3Z2C4</accession>
<dbReference type="Gene3D" id="1.20.1250.20">
    <property type="entry name" value="MFS general substrate transporter like domains"/>
    <property type="match status" value="1"/>
</dbReference>